<evidence type="ECO:0000313" key="12">
    <source>
        <dbReference type="Proteomes" id="UP001152799"/>
    </source>
</evidence>
<dbReference type="InterPro" id="IPR031424">
    <property type="entry name" value="QVR-like"/>
</dbReference>
<keyword evidence="8" id="KW-0449">Lipoprotein</keyword>
<keyword evidence="2" id="KW-0336">GPI-anchor</keyword>
<keyword evidence="6 9" id="KW-0472">Membrane</keyword>
<evidence type="ECO:0000256" key="5">
    <source>
        <dbReference type="ARBA" id="ARBA00022989"/>
    </source>
</evidence>
<evidence type="ECO:0000256" key="3">
    <source>
        <dbReference type="ARBA" id="ARBA00022692"/>
    </source>
</evidence>
<dbReference type="GO" id="GO:0032222">
    <property type="term" value="P:regulation of synaptic transmission, cholinergic"/>
    <property type="evidence" value="ECO:0007669"/>
    <property type="project" value="InterPro"/>
</dbReference>
<keyword evidence="3 9" id="KW-0812">Transmembrane</keyword>
<reference evidence="11" key="1">
    <citation type="submission" date="2022-01" db="EMBL/GenBank/DDBJ databases">
        <authorList>
            <person name="King R."/>
        </authorList>
    </citation>
    <scope>NUCLEOTIDE SEQUENCE</scope>
</reference>
<keyword evidence="7" id="KW-0325">Glycoprotein</keyword>
<feature type="chain" id="PRO_5040118366" description="Protein quiver" evidence="10">
    <location>
        <begin position="27"/>
        <end position="134"/>
    </location>
</feature>
<evidence type="ECO:0000256" key="7">
    <source>
        <dbReference type="ARBA" id="ARBA00023180"/>
    </source>
</evidence>
<evidence type="ECO:0000256" key="8">
    <source>
        <dbReference type="ARBA" id="ARBA00023288"/>
    </source>
</evidence>
<sequence>MLSKVSILAVLAVGAYLSVSNIGADASLMCYTCNTTDQCSSPVDKKNLNMTTCGEGEQCVKFNYHSAKNWTDILTWRGCNKNQTCDTLNTTWSNINQTLAGCWLCNKNHCNSASTFAVPLVAMLVSFLAVKFVQ</sequence>
<dbReference type="OrthoDB" id="6806504at2759"/>
<evidence type="ECO:0000256" key="4">
    <source>
        <dbReference type="ARBA" id="ARBA00022729"/>
    </source>
</evidence>
<dbReference type="AlphaFoldDB" id="A0A9N9QAX1"/>
<accession>A0A9N9QAX1</accession>
<dbReference type="GO" id="GO:0030431">
    <property type="term" value="P:sleep"/>
    <property type="evidence" value="ECO:0007669"/>
    <property type="project" value="InterPro"/>
</dbReference>
<dbReference type="Proteomes" id="UP001152799">
    <property type="component" value="Chromosome 12"/>
</dbReference>
<name>A0A9N9QAX1_9CUCU</name>
<feature type="signal peptide" evidence="10">
    <location>
        <begin position="1"/>
        <end position="26"/>
    </location>
</feature>
<dbReference type="GO" id="GO:0098552">
    <property type="term" value="C:side of membrane"/>
    <property type="evidence" value="ECO:0007669"/>
    <property type="project" value="UniProtKB-KW"/>
</dbReference>
<dbReference type="InterPro" id="IPR045860">
    <property type="entry name" value="Snake_toxin-like_sf"/>
</dbReference>
<evidence type="ECO:0000256" key="2">
    <source>
        <dbReference type="ARBA" id="ARBA00022622"/>
    </source>
</evidence>
<keyword evidence="4 10" id="KW-0732">Signal</keyword>
<evidence type="ECO:0008006" key="13">
    <source>
        <dbReference type="Google" id="ProtNLM"/>
    </source>
</evidence>
<evidence type="ECO:0000313" key="11">
    <source>
        <dbReference type="EMBL" id="CAG9762842.1"/>
    </source>
</evidence>
<comment type="subcellular location">
    <subcellularLocation>
        <location evidence="1">Membrane</location>
        <topology evidence="1">Lipid-anchor</topology>
        <topology evidence="1">GPI-anchor</topology>
    </subcellularLocation>
</comment>
<keyword evidence="12" id="KW-1185">Reference proteome</keyword>
<evidence type="ECO:0000256" key="9">
    <source>
        <dbReference type="SAM" id="Phobius"/>
    </source>
</evidence>
<feature type="transmembrane region" description="Helical" evidence="9">
    <location>
        <begin position="116"/>
        <end position="133"/>
    </location>
</feature>
<evidence type="ECO:0000256" key="6">
    <source>
        <dbReference type="ARBA" id="ARBA00023136"/>
    </source>
</evidence>
<dbReference type="PANTHER" id="PTHR33562">
    <property type="entry name" value="ATILLA, ISOFORM B-RELATED-RELATED"/>
    <property type="match status" value="1"/>
</dbReference>
<dbReference type="Gene3D" id="2.10.60.10">
    <property type="entry name" value="CD59"/>
    <property type="match status" value="1"/>
</dbReference>
<gene>
    <name evidence="11" type="ORF">CEUTPL_LOCUS3514</name>
</gene>
<evidence type="ECO:0000256" key="1">
    <source>
        <dbReference type="ARBA" id="ARBA00004589"/>
    </source>
</evidence>
<keyword evidence="5 9" id="KW-1133">Transmembrane helix</keyword>
<dbReference type="EMBL" id="OU892288">
    <property type="protein sequence ID" value="CAG9762842.1"/>
    <property type="molecule type" value="Genomic_DNA"/>
</dbReference>
<dbReference type="Pfam" id="PF17064">
    <property type="entry name" value="QVR"/>
    <property type="match status" value="1"/>
</dbReference>
<protein>
    <recommendedName>
        <fullName evidence="13">Protein quiver</fullName>
    </recommendedName>
</protein>
<evidence type="ECO:0000256" key="10">
    <source>
        <dbReference type="SAM" id="SignalP"/>
    </source>
</evidence>
<organism evidence="11 12">
    <name type="scientific">Ceutorhynchus assimilis</name>
    <name type="common">cabbage seed weevil</name>
    <dbReference type="NCBI Taxonomy" id="467358"/>
    <lineage>
        <taxon>Eukaryota</taxon>
        <taxon>Metazoa</taxon>
        <taxon>Ecdysozoa</taxon>
        <taxon>Arthropoda</taxon>
        <taxon>Hexapoda</taxon>
        <taxon>Insecta</taxon>
        <taxon>Pterygota</taxon>
        <taxon>Neoptera</taxon>
        <taxon>Endopterygota</taxon>
        <taxon>Coleoptera</taxon>
        <taxon>Polyphaga</taxon>
        <taxon>Cucujiformia</taxon>
        <taxon>Curculionidae</taxon>
        <taxon>Ceutorhynchinae</taxon>
        <taxon>Ceutorhynchus</taxon>
    </lineage>
</organism>
<proteinExistence type="predicted"/>
<dbReference type="InterPro" id="IPR050975">
    <property type="entry name" value="Sleep_regulator"/>
</dbReference>